<proteinExistence type="predicted"/>
<dbReference type="RefSeq" id="WP_280175106.1">
    <property type="nucleotide sequence ID" value="NZ_FSQT01000001.1"/>
</dbReference>
<accession>A0A1N5VIA7</accession>
<dbReference type="EMBL" id="FSQT01000001">
    <property type="protein sequence ID" value="SIM72409.1"/>
    <property type="molecule type" value="Genomic_DNA"/>
</dbReference>
<sequence>MRLGVALGLIDPTVLDAGPDWLGLHASYQDMLAATDTRPETP</sequence>
<organism evidence="1 2">
    <name type="scientific">Micromonospora cremea</name>
    <dbReference type="NCBI Taxonomy" id="709881"/>
    <lineage>
        <taxon>Bacteria</taxon>
        <taxon>Bacillati</taxon>
        <taxon>Actinomycetota</taxon>
        <taxon>Actinomycetes</taxon>
        <taxon>Micromonosporales</taxon>
        <taxon>Micromonosporaceae</taxon>
        <taxon>Micromonospora</taxon>
    </lineage>
</organism>
<name>A0A1N5VIA7_9ACTN</name>
<protein>
    <submittedName>
        <fullName evidence="1">Uncharacterized protein</fullName>
    </submittedName>
</protein>
<dbReference type="Proteomes" id="UP000185124">
    <property type="component" value="Unassembled WGS sequence"/>
</dbReference>
<gene>
    <name evidence="1" type="ORF">SAMN04489832_1641</name>
</gene>
<reference evidence="2" key="1">
    <citation type="submission" date="2016-12" db="EMBL/GenBank/DDBJ databases">
        <authorList>
            <person name="Varghese N."/>
            <person name="Submissions S."/>
        </authorList>
    </citation>
    <scope>NUCLEOTIDE SEQUENCE [LARGE SCALE GENOMIC DNA]</scope>
    <source>
        <strain evidence="2">DSM 45599</strain>
    </source>
</reference>
<dbReference type="AlphaFoldDB" id="A0A1N5VIA7"/>
<evidence type="ECO:0000313" key="2">
    <source>
        <dbReference type="Proteomes" id="UP000185124"/>
    </source>
</evidence>
<keyword evidence="2" id="KW-1185">Reference proteome</keyword>
<evidence type="ECO:0000313" key="1">
    <source>
        <dbReference type="EMBL" id="SIM72409.1"/>
    </source>
</evidence>